<feature type="domain" description="HTH cro/C1-type" evidence="1">
    <location>
        <begin position="31"/>
        <end position="87"/>
    </location>
</feature>
<dbReference type="CDD" id="cd00093">
    <property type="entry name" value="HTH_XRE"/>
    <property type="match status" value="1"/>
</dbReference>
<dbReference type="Proteomes" id="UP000287547">
    <property type="component" value="Unassembled WGS sequence"/>
</dbReference>
<dbReference type="SMART" id="SM00530">
    <property type="entry name" value="HTH_XRE"/>
    <property type="match status" value="1"/>
</dbReference>
<dbReference type="EMBL" id="QHKI01000056">
    <property type="protein sequence ID" value="RSM73482.1"/>
    <property type="molecule type" value="Genomic_DNA"/>
</dbReference>
<evidence type="ECO:0000313" key="2">
    <source>
        <dbReference type="EMBL" id="RSM73482.1"/>
    </source>
</evidence>
<dbReference type="GO" id="GO:0003677">
    <property type="term" value="F:DNA binding"/>
    <property type="evidence" value="ECO:0007669"/>
    <property type="project" value="InterPro"/>
</dbReference>
<evidence type="ECO:0000259" key="1">
    <source>
        <dbReference type="PROSITE" id="PS50943"/>
    </source>
</evidence>
<protein>
    <submittedName>
        <fullName evidence="2">XRE family transcriptional regulator</fullName>
    </submittedName>
</protein>
<gene>
    <name evidence="2" type="ORF">DMH04_41460</name>
</gene>
<dbReference type="InterPro" id="IPR001387">
    <property type="entry name" value="Cro/C1-type_HTH"/>
</dbReference>
<dbReference type="Gene3D" id="1.10.260.40">
    <property type="entry name" value="lambda repressor-like DNA-binding domains"/>
    <property type="match status" value="1"/>
</dbReference>
<organism evidence="2 3">
    <name type="scientific">Kibdelosporangium aridum</name>
    <dbReference type="NCBI Taxonomy" id="2030"/>
    <lineage>
        <taxon>Bacteria</taxon>
        <taxon>Bacillati</taxon>
        <taxon>Actinomycetota</taxon>
        <taxon>Actinomycetes</taxon>
        <taxon>Pseudonocardiales</taxon>
        <taxon>Pseudonocardiaceae</taxon>
        <taxon>Kibdelosporangium</taxon>
    </lineage>
</organism>
<name>A0A428YV27_KIBAR</name>
<comment type="caution">
    <text evidence="2">The sequence shown here is derived from an EMBL/GenBank/DDBJ whole genome shotgun (WGS) entry which is preliminary data.</text>
</comment>
<reference evidence="2 3" key="1">
    <citation type="submission" date="2018-05" db="EMBL/GenBank/DDBJ databases">
        <title>Evolution of GPA BGCs.</title>
        <authorList>
            <person name="Waglechner N."/>
            <person name="Wright G.D."/>
        </authorList>
    </citation>
    <scope>NUCLEOTIDE SEQUENCE [LARGE SCALE GENOMIC DNA]</scope>
    <source>
        <strain evidence="2 3">A82846</strain>
    </source>
</reference>
<evidence type="ECO:0000313" key="3">
    <source>
        <dbReference type="Proteomes" id="UP000287547"/>
    </source>
</evidence>
<dbReference type="SUPFAM" id="SSF47413">
    <property type="entry name" value="lambda repressor-like DNA-binding domains"/>
    <property type="match status" value="1"/>
</dbReference>
<dbReference type="InterPro" id="IPR010982">
    <property type="entry name" value="Lambda_DNA-bd_dom_sf"/>
</dbReference>
<sequence length="99" mass="10637">MLLPVVIYRSLMNDRQDAKGGVVVDINGPALRHIRVLTGIGSAELSTSLGVSRAYISKIECGYSARVSGAFYARLCAELNIKDRRVLMANPNASDEAVA</sequence>
<dbReference type="AlphaFoldDB" id="A0A428YV27"/>
<proteinExistence type="predicted"/>
<dbReference type="PROSITE" id="PS50943">
    <property type="entry name" value="HTH_CROC1"/>
    <property type="match status" value="1"/>
</dbReference>
<accession>A0A428YV27</accession>